<dbReference type="InterPro" id="IPR012340">
    <property type="entry name" value="NA-bd_OB-fold"/>
</dbReference>
<evidence type="ECO:0000313" key="5">
    <source>
        <dbReference type="EMBL" id="MBA2881663.1"/>
    </source>
</evidence>
<dbReference type="Pfam" id="PF08541">
    <property type="entry name" value="ACP_syn_III_C"/>
    <property type="match status" value="1"/>
</dbReference>
<dbReference type="CDD" id="cd05353">
    <property type="entry name" value="hydroxyacyl-CoA-like_DH_SDR_c-like"/>
    <property type="match status" value="1"/>
</dbReference>
<dbReference type="InterPro" id="IPR057326">
    <property type="entry name" value="KR_dom"/>
</dbReference>
<sequence length="795" mass="86505">MIGITSYGAYIPRLRLSRSAIYQAMGWFAPAIVMVAQGERSMCNWDEDALTMSVEASRNALQKADKETVDGIYLASTSFPFADRQNAGIVSTALNLREDITSADFTAAQKAGTTALATALDAAAGKTDKTLLITAADCRQTKPGGFYEMWYGDGAASFVVGSKNVIAQYQGSYCVSCDFVDHYRGAQNRFDYTWEERWVRDEGYSKIIPQAVNGLLEKLNLGIDEIDRLVYPCYFKAEHKKIARKLGADPEKVMDNMHEVCGDTGSAHALLMLAAALDAAEPGENIVVAGFGQGSDALCFTVTEEIARFKQTPRVQSVLDNRESVDNYPKWLVFRDLLEPEMGIRAEAPTQTAMTTLWRKRKMILGLVGGKCSNCETPQFPKTEVCVNPGCTARHTQQDYEFAGQPARVKTFTGDMLAVSYDPPHIYGMIQFDNGGRFMADFTDCKLSEVKVGLPMQMVFRKRTQDKERGFVNYFWKARPVAGAVEEMAKIRFDGQVAVITGAGGGLGRAYALELASRGASVVVNDLGGARDGTGRGSAAPAQQVVDEITAAGGRAVANYDNVATAESGQNIIDCALKHYGRVDIVINNAGILRDKSFTKMEPENWNAVLAVHLNGAFNVSRPAFEVMRTQGYGRVIMTTSAAGLYGNFGQANYSAAKMALVGMMNTLKLEGAKYDICVNTIAPLAASRLTEDIMPREMLDRMKPELVTPMVVYLASDQCRESGRIYNAGMGYFNRAAILTGKGARLGSGENPPTPEEVAENFEQIMDMTGAEPIDDANAALFALMSPQEAKTAP</sequence>
<dbReference type="SUPFAM" id="SSF53901">
    <property type="entry name" value="Thiolase-like"/>
    <property type="match status" value="2"/>
</dbReference>
<dbReference type="Gene3D" id="3.40.47.10">
    <property type="match status" value="2"/>
</dbReference>
<protein>
    <submittedName>
        <fullName evidence="5">3-hydroxy-3-methylglutaryl CoA synthase/NAD(P)-dependent dehydrogenase (Short-subunit alcohol dehydrogenase family)</fullName>
    </submittedName>
</protein>
<name>A0A7W0C9K8_9BACT</name>
<dbReference type="Pfam" id="PF01796">
    <property type="entry name" value="OB_ChsH2_C"/>
    <property type="match status" value="1"/>
</dbReference>
<dbReference type="AlphaFoldDB" id="A0A7W0C9K8"/>
<dbReference type="Gene3D" id="3.40.50.720">
    <property type="entry name" value="NAD(P)-binding Rossmann-like Domain"/>
    <property type="match status" value="1"/>
</dbReference>
<evidence type="ECO:0000256" key="3">
    <source>
        <dbReference type="ARBA" id="ARBA00023002"/>
    </source>
</evidence>
<dbReference type="InterPro" id="IPR016039">
    <property type="entry name" value="Thiolase-like"/>
</dbReference>
<keyword evidence="2" id="KW-0808">Transferase</keyword>
<comment type="similarity">
    <text evidence="1">Belongs to the short-chain dehydrogenases/reductases (SDR) family.</text>
</comment>
<dbReference type="SMART" id="SM00822">
    <property type="entry name" value="PKS_KR"/>
    <property type="match status" value="1"/>
</dbReference>
<dbReference type="PANTHER" id="PTHR45024:SF2">
    <property type="entry name" value="SCP2 DOMAIN-CONTAINING PROTEIN"/>
    <property type="match status" value="1"/>
</dbReference>
<organism evidence="5 6">
    <name type="scientific">Desulfosalsimonas propionicica</name>
    <dbReference type="NCBI Taxonomy" id="332175"/>
    <lineage>
        <taxon>Bacteria</taxon>
        <taxon>Pseudomonadati</taxon>
        <taxon>Thermodesulfobacteriota</taxon>
        <taxon>Desulfobacteria</taxon>
        <taxon>Desulfobacterales</taxon>
        <taxon>Desulfosalsimonadaceae</taxon>
        <taxon>Desulfosalsimonas</taxon>
    </lineage>
</organism>
<dbReference type="Pfam" id="PF00106">
    <property type="entry name" value="adh_short"/>
    <property type="match status" value="1"/>
</dbReference>
<evidence type="ECO:0000256" key="1">
    <source>
        <dbReference type="ARBA" id="ARBA00006484"/>
    </source>
</evidence>
<comment type="caution">
    <text evidence="5">The sequence shown here is derived from an EMBL/GenBank/DDBJ whole genome shotgun (WGS) entry which is preliminary data.</text>
</comment>
<dbReference type="PANTHER" id="PTHR45024">
    <property type="entry name" value="DEHYDROGENASES, SHORT CHAIN"/>
    <property type="match status" value="1"/>
</dbReference>
<dbReference type="InterPro" id="IPR051687">
    <property type="entry name" value="Peroxisomal_Beta-Oxidation"/>
</dbReference>
<keyword evidence="3" id="KW-0560">Oxidoreductase</keyword>
<evidence type="ECO:0000256" key="2">
    <source>
        <dbReference type="ARBA" id="ARBA00022679"/>
    </source>
</evidence>
<dbReference type="SUPFAM" id="SSF51735">
    <property type="entry name" value="NAD(P)-binding Rossmann-fold domains"/>
    <property type="match status" value="1"/>
</dbReference>
<gene>
    <name evidence="5" type="ORF">HNR65_001990</name>
</gene>
<dbReference type="RefSeq" id="WP_181551299.1">
    <property type="nucleotide sequence ID" value="NZ_JACDUS010000004.1"/>
</dbReference>
<dbReference type="GO" id="GO:0016746">
    <property type="term" value="F:acyltransferase activity"/>
    <property type="evidence" value="ECO:0007669"/>
    <property type="project" value="InterPro"/>
</dbReference>
<dbReference type="SUPFAM" id="SSF50249">
    <property type="entry name" value="Nucleic acid-binding proteins"/>
    <property type="match status" value="1"/>
</dbReference>
<keyword evidence="6" id="KW-1185">Reference proteome</keyword>
<dbReference type="InterPro" id="IPR002347">
    <property type="entry name" value="SDR_fam"/>
</dbReference>
<dbReference type="Proteomes" id="UP000525298">
    <property type="component" value="Unassembled WGS sequence"/>
</dbReference>
<dbReference type="InterPro" id="IPR013747">
    <property type="entry name" value="ACP_syn_III_C"/>
</dbReference>
<evidence type="ECO:0000259" key="4">
    <source>
        <dbReference type="SMART" id="SM00822"/>
    </source>
</evidence>
<evidence type="ECO:0000313" key="6">
    <source>
        <dbReference type="Proteomes" id="UP000525298"/>
    </source>
</evidence>
<dbReference type="InterPro" id="IPR002878">
    <property type="entry name" value="ChsH2_C"/>
</dbReference>
<proteinExistence type="inferred from homology"/>
<dbReference type="PRINTS" id="PR00080">
    <property type="entry name" value="SDRFAMILY"/>
</dbReference>
<dbReference type="InterPro" id="IPR036291">
    <property type="entry name" value="NAD(P)-bd_dom_sf"/>
</dbReference>
<dbReference type="GO" id="GO:0016491">
    <property type="term" value="F:oxidoreductase activity"/>
    <property type="evidence" value="ECO:0007669"/>
    <property type="project" value="UniProtKB-KW"/>
</dbReference>
<feature type="domain" description="Ketoreductase" evidence="4">
    <location>
        <begin position="496"/>
        <end position="688"/>
    </location>
</feature>
<dbReference type="PRINTS" id="PR00081">
    <property type="entry name" value="GDHRDH"/>
</dbReference>
<reference evidence="5 6" key="1">
    <citation type="submission" date="2020-07" db="EMBL/GenBank/DDBJ databases">
        <title>Genomic Encyclopedia of Type Strains, Phase IV (KMG-IV): sequencing the most valuable type-strain genomes for metagenomic binning, comparative biology and taxonomic classification.</title>
        <authorList>
            <person name="Goeker M."/>
        </authorList>
    </citation>
    <scope>NUCLEOTIDE SEQUENCE [LARGE SCALE GENOMIC DNA]</scope>
    <source>
        <strain evidence="5 6">DSM 17721</strain>
    </source>
</reference>
<accession>A0A7W0C9K8</accession>
<dbReference type="EMBL" id="JACDUS010000004">
    <property type="protein sequence ID" value="MBA2881663.1"/>
    <property type="molecule type" value="Genomic_DNA"/>
</dbReference>